<dbReference type="GO" id="GO:0005654">
    <property type="term" value="C:nucleoplasm"/>
    <property type="evidence" value="ECO:0007669"/>
    <property type="project" value="UniProtKB-ARBA"/>
</dbReference>
<dbReference type="Pfam" id="PF08598">
    <property type="entry name" value="Sds3"/>
    <property type="match status" value="1"/>
</dbReference>
<evidence type="ECO:0000313" key="9">
    <source>
        <dbReference type="Proteomes" id="UP000007879"/>
    </source>
</evidence>
<dbReference type="Gene3D" id="1.20.5.1500">
    <property type="match status" value="1"/>
</dbReference>
<evidence type="ECO:0000256" key="6">
    <source>
        <dbReference type="ARBA" id="ARBA00038256"/>
    </source>
</evidence>
<dbReference type="GeneID" id="105312047"/>
<name>A0AAN0IL02_AMPQE</name>
<protein>
    <recommendedName>
        <fullName evidence="10">Breast cancer metastasis-suppressor 1-like protein-A</fullName>
    </recommendedName>
</protein>
<evidence type="ECO:0000256" key="1">
    <source>
        <dbReference type="ARBA" id="ARBA00004123"/>
    </source>
</evidence>
<dbReference type="SMART" id="SM01401">
    <property type="entry name" value="Sds3"/>
    <property type="match status" value="1"/>
</dbReference>
<feature type="compositionally biased region" description="Acidic residues" evidence="7">
    <location>
        <begin position="33"/>
        <end position="52"/>
    </location>
</feature>
<evidence type="ECO:0000256" key="5">
    <source>
        <dbReference type="ARBA" id="ARBA00023242"/>
    </source>
</evidence>
<comment type="subcellular location">
    <subcellularLocation>
        <location evidence="1">Nucleus</location>
    </subcellularLocation>
</comment>
<feature type="compositionally biased region" description="Polar residues" evidence="7">
    <location>
        <begin position="1"/>
        <end position="14"/>
    </location>
</feature>
<evidence type="ECO:0000256" key="3">
    <source>
        <dbReference type="ARBA" id="ARBA00023015"/>
    </source>
</evidence>
<feature type="region of interest" description="Disordered" evidence="7">
    <location>
        <begin position="1"/>
        <end position="60"/>
    </location>
</feature>
<reference evidence="8" key="2">
    <citation type="submission" date="2024-06" db="UniProtKB">
        <authorList>
            <consortium name="EnsemblMetazoa"/>
        </authorList>
    </citation>
    <scope>IDENTIFICATION</scope>
</reference>
<sequence length="243" mass="28027">MPSTRNGGPQTTPSGGVVGQQETPTKEDKEGKVEEDESSASDEDSFSYDEGESERRKSRCLDDMLHLENQFAELKELLYKERMEDVEQKLDQLSKDSAPEYVNPLRELTENRDKRLHVSELVLAQKKYGSQCKYEQEIASATLDYEEGAKLCKMKIISEIEENIQRLKEEEVLADMTAESNHRKRKSKPSEFLLLEKRKKPVVVTGPYVVYLLRDMEIMEDINDIRRGRAIAEVAKNQRHQKS</sequence>
<dbReference type="InterPro" id="IPR013907">
    <property type="entry name" value="Sds3"/>
</dbReference>
<keyword evidence="9" id="KW-1185">Reference proteome</keyword>
<dbReference type="AlphaFoldDB" id="A0AAN0IL02"/>
<evidence type="ECO:0000256" key="4">
    <source>
        <dbReference type="ARBA" id="ARBA00023163"/>
    </source>
</evidence>
<evidence type="ECO:0000256" key="7">
    <source>
        <dbReference type="SAM" id="MobiDB-lite"/>
    </source>
</evidence>
<keyword evidence="4" id="KW-0804">Transcription</keyword>
<organism evidence="8 9">
    <name type="scientific">Amphimedon queenslandica</name>
    <name type="common">Sponge</name>
    <dbReference type="NCBI Taxonomy" id="400682"/>
    <lineage>
        <taxon>Eukaryota</taxon>
        <taxon>Metazoa</taxon>
        <taxon>Porifera</taxon>
        <taxon>Demospongiae</taxon>
        <taxon>Heteroscleromorpha</taxon>
        <taxon>Haplosclerida</taxon>
        <taxon>Niphatidae</taxon>
        <taxon>Amphimedon</taxon>
    </lineage>
</organism>
<reference evidence="9" key="1">
    <citation type="journal article" date="2010" name="Nature">
        <title>The Amphimedon queenslandica genome and the evolution of animal complexity.</title>
        <authorList>
            <person name="Srivastava M."/>
            <person name="Simakov O."/>
            <person name="Chapman J."/>
            <person name="Fahey B."/>
            <person name="Gauthier M.E."/>
            <person name="Mitros T."/>
            <person name="Richards G.S."/>
            <person name="Conaco C."/>
            <person name="Dacre M."/>
            <person name="Hellsten U."/>
            <person name="Larroux C."/>
            <person name="Putnam N.H."/>
            <person name="Stanke M."/>
            <person name="Adamska M."/>
            <person name="Darling A."/>
            <person name="Degnan S.M."/>
            <person name="Oakley T.H."/>
            <person name="Plachetzki D.C."/>
            <person name="Zhai Y."/>
            <person name="Adamski M."/>
            <person name="Calcino A."/>
            <person name="Cummins S.F."/>
            <person name="Goodstein D.M."/>
            <person name="Harris C."/>
            <person name="Jackson D.J."/>
            <person name="Leys S.P."/>
            <person name="Shu S."/>
            <person name="Woodcroft B.J."/>
            <person name="Vervoort M."/>
            <person name="Kosik K.S."/>
            <person name="Manning G."/>
            <person name="Degnan B.M."/>
            <person name="Rokhsar D.S."/>
        </authorList>
    </citation>
    <scope>NUCLEOTIDE SEQUENCE [LARGE SCALE GENOMIC DNA]</scope>
</reference>
<dbReference type="PANTHER" id="PTHR21964">
    <property type="entry name" value="BREAST CANCER METASTASIS-SUPPRESSOR 1"/>
    <property type="match status" value="1"/>
</dbReference>
<dbReference type="RefSeq" id="XP_011402680.1">
    <property type="nucleotide sequence ID" value="XM_011404378.2"/>
</dbReference>
<dbReference type="KEGG" id="aqu:105312047"/>
<keyword evidence="5" id="KW-0539">Nucleus</keyword>
<dbReference type="GO" id="GO:0010468">
    <property type="term" value="P:regulation of gene expression"/>
    <property type="evidence" value="ECO:0007669"/>
    <property type="project" value="UniProtKB-ARBA"/>
</dbReference>
<evidence type="ECO:0000256" key="2">
    <source>
        <dbReference type="ARBA" id="ARBA00022491"/>
    </source>
</evidence>
<evidence type="ECO:0008006" key="10">
    <source>
        <dbReference type="Google" id="ProtNLM"/>
    </source>
</evidence>
<evidence type="ECO:0000313" key="8">
    <source>
        <dbReference type="EnsemblMetazoa" id="XP_011402680.1"/>
    </source>
</evidence>
<dbReference type="EnsemblMetazoa" id="XM_011404378.2">
    <property type="protein sequence ID" value="XP_011402680.1"/>
    <property type="gene ID" value="LOC105312047"/>
</dbReference>
<keyword evidence="3" id="KW-0805">Transcription regulation</keyword>
<comment type="similarity">
    <text evidence="6">Belongs to the BRMS1 family.</text>
</comment>
<dbReference type="Proteomes" id="UP000007879">
    <property type="component" value="Unassembled WGS sequence"/>
</dbReference>
<proteinExistence type="inferred from homology"/>
<accession>A0AAN0IL02</accession>
<dbReference type="FunFam" id="1.20.5.1500:FF:000002">
    <property type="entry name" value="breast cancer metastasis-suppressor 1-like protein-A"/>
    <property type="match status" value="1"/>
</dbReference>
<keyword evidence="2" id="KW-0678">Repressor</keyword>